<dbReference type="AlphaFoldDB" id="A0A9C9JZZ5"/>
<protein>
    <submittedName>
        <fullName evidence="5">Hydrogenase maturation protease</fullName>
    </submittedName>
</protein>
<organism evidence="5 6">
    <name type="scientific">candidate division WOR-3 bacterium</name>
    <dbReference type="NCBI Taxonomy" id="2052148"/>
    <lineage>
        <taxon>Bacteria</taxon>
        <taxon>Bacteria division WOR-3</taxon>
    </lineage>
</organism>
<dbReference type="NCBIfam" id="TIGR00072">
    <property type="entry name" value="hydrog_prot"/>
    <property type="match status" value="1"/>
</dbReference>
<evidence type="ECO:0000256" key="2">
    <source>
        <dbReference type="ARBA" id="ARBA00022670"/>
    </source>
</evidence>
<keyword evidence="2 5" id="KW-0645">Protease</keyword>
<evidence type="ECO:0000256" key="3">
    <source>
        <dbReference type="ARBA" id="ARBA00022750"/>
    </source>
</evidence>
<sequence>MRKILIYGIGNPYRCDDTVGLKIAEILKKTINLPDITIKSGSIDGMAMLEELRGYDKVFFVDSIKTEHGVPGDIYRIPLDPLKNTISPCASHGIDFITAVKLGEKFGYKLPADIVIYAVEIKDNSSFSEECTEEVQNSIPELVKKIKEELKL</sequence>
<dbReference type="Gene3D" id="3.40.50.1450">
    <property type="entry name" value="HybD-like"/>
    <property type="match status" value="1"/>
</dbReference>
<dbReference type="GO" id="GO:0016485">
    <property type="term" value="P:protein processing"/>
    <property type="evidence" value="ECO:0007669"/>
    <property type="project" value="TreeGrafter"/>
</dbReference>
<dbReference type="InterPro" id="IPR000671">
    <property type="entry name" value="Peptidase_A31"/>
</dbReference>
<comment type="caution">
    <text evidence="5">The sequence shown here is derived from an EMBL/GenBank/DDBJ whole genome shotgun (WGS) entry which is preliminary data.</text>
</comment>
<dbReference type="Pfam" id="PF01750">
    <property type="entry name" value="HycI"/>
    <property type="match status" value="1"/>
</dbReference>
<dbReference type="PRINTS" id="PR00446">
    <property type="entry name" value="HYDRGNUPTAKE"/>
</dbReference>
<dbReference type="GO" id="GO:0004190">
    <property type="term" value="F:aspartic-type endopeptidase activity"/>
    <property type="evidence" value="ECO:0007669"/>
    <property type="project" value="UniProtKB-KW"/>
</dbReference>
<dbReference type="Proteomes" id="UP000885826">
    <property type="component" value="Unassembled WGS sequence"/>
</dbReference>
<dbReference type="EMBL" id="DRIG01000040">
    <property type="protein sequence ID" value="HEC78264.1"/>
    <property type="molecule type" value="Genomic_DNA"/>
</dbReference>
<evidence type="ECO:0000313" key="5">
    <source>
        <dbReference type="EMBL" id="HEC78264.1"/>
    </source>
</evidence>
<gene>
    <name evidence="5" type="ORF">ENI34_03870</name>
</gene>
<dbReference type="GO" id="GO:0008047">
    <property type="term" value="F:enzyme activator activity"/>
    <property type="evidence" value="ECO:0007669"/>
    <property type="project" value="InterPro"/>
</dbReference>
<evidence type="ECO:0000256" key="1">
    <source>
        <dbReference type="ARBA" id="ARBA00006814"/>
    </source>
</evidence>
<accession>A0A9C9JZZ5</accession>
<evidence type="ECO:0000313" key="6">
    <source>
        <dbReference type="Proteomes" id="UP000885826"/>
    </source>
</evidence>
<keyword evidence="3" id="KW-0064">Aspartyl protease</keyword>
<dbReference type="InterPro" id="IPR023430">
    <property type="entry name" value="Pept_HybD-like_dom_sf"/>
</dbReference>
<name>A0A9C9JZZ5_UNCW3</name>
<evidence type="ECO:0000256" key="4">
    <source>
        <dbReference type="ARBA" id="ARBA00022801"/>
    </source>
</evidence>
<dbReference type="PANTHER" id="PTHR30302">
    <property type="entry name" value="HYDROGENASE 1 MATURATION PROTEASE"/>
    <property type="match status" value="1"/>
</dbReference>
<proteinExistence type="inferred from homology"/>
<dbReference type="PANTHER" id="PTHR30302:SF1">
    <property type="entry name" value="HYDROGENASE 2 MATURATION PROTEASE"/>
    <property type="match status" value="1"/>
</dbReference>
<dbReference type="SUPFAM" id="SSF53163">
    <property type="entry name" value="HybD-like"/>
    <property type="match status" value="1"/>
</dbReference>
<comment type="similarity">
    <text evidence="1">Belongs to the peptidase A31 family.</text>
</comment>
<reference evidence="5" key="1">
    <citation type="journal article" date="2020" name="mSystems">
        <title>Genome- and Community-Level Interaction Insights into Carbon Utilization and Element Cycling Functions of Hydrothermarchaeota in Hydrothermal Sediment.</title>
        <authorList>
            <person name="Zhou Z."/>
            <person name="Liu Y."/>
            <person name="Xu W."/>
            <person name="Pan J."/>
            <person name="Luo Z.H."/>
            <person name="Li M."/>
        </authorList>
    </citation>
    <scope>NUCLEOTIDE SEQUENCE</scope>
    <source>
        <strain evidence="5">HyVt-388</strain>
    </source>
</reference>
<keyword evidence="4" id="KW-0378">Hydrolase</keyword>